<evidence type="ECO:0000313" key="3">
    <source>
        <dbReference type="Proteomes" id="UP000269721"/>
    </source>
</evidence>
<dbReference type="AlphaFoldDB" id="A0A4P9VXM9"/>
<reference evidence="3" key="1">
    <citation type="journal article" date="2018" name="Nat. Microbiol.">
        <title>Leveraging single-cell genomics to expand the fungal tree of life.</title>
        <authorList>
            <person name="Ahrendt S.R."/>
            <person name="Quandt C.A."/>
            <person name="Ciobanu D."/>
            <person name="Clum A."/>
            <person name="Salamov A."/>
            <person name="Andreopoulos B."/>
            <person name="Cheng J.F."/>
            <person name="Woyke T."/>
            <person name="Pelin A."/>
            <person name="Henrissat B."/>
            <person name="Reynolds N.K."/>
            <person name="Benny G.L."/>
            <person name="Smith M.E."/>
            <person name="James T.Y."/>
            <person name="Grigoriev I.V."/>
        </authorList>
    </citation>
    <scope>NUCLEOTIDE SEQUENCE [LARGE SCALE GENOMIC DNA]</scope>
</reference>
<sequence>MLLKSLGEPLNHGSLGRLNGTDEELNTTTHTASRTQAIADGRGGPIAALF</sequence>
<proteinExistence type="predicted"/>
<organism evidence="2 3">
    <name type="scientific">Blyttiomyces helicus</name>
    <dbReference type="NCBI Taxonomy" id="388810"/>
    <lineage>
        <taxon>Eukaryota</taxon>
        <taxon>Fungi</taxon>
        <taxon>Fungi incertae sedis</taxon>
        <taxon>Chytridiomycota</taxon>
        <taxon>Chytridiomycota incertae sedis</taxon>
        <taxon>Chytridiomycetes</taxon>
        <taxon>Chytridiomycetes incertae sedis</taxon>
        <taxon>Blyttiomyces</taxon>
    </lineage>
</organism>
<gene>
    <name evidence="2" type="ORF">BDK51DRAFT_47612</name>
</gene>
<dbReference type="EMBL" id="ML000948">
    <property type="protein sequence ID" value="RKO83685.1"/>
    <property type="molecule type" value="Genomic_DNA"/>
</dbReference>
<feature type="region of interest" description="Disordered" evidence="1">
    <location>
        <begin position="1"/>
        <end position="23"/>
    </location>
</feature>
<dbReference type="Proteomes" id="UP000269721">
    <property type="component" value="Unassembled WGS sequence"/>
</dbReference>
<keyword evidence="3" id="KW-1185">Reference proteome</keyword>
<name>A0A4P9VXM9_9FUNG</name>
<accession>A0A4P9VXM9</accession>
<evidence type="ECO:0000313" key="2">
    <source>
        <dbReference type="EMBL" id="RKO83685.1"/>
    </source>
</evidence>
<evidence type="ECO:0000256" key="1">
    <source>
        <dbReference type="SAM" id="MobiDB-lite"/>
    </source>
</evidence>
<protein>
    <submittedName>
        <fullName evidence="2">Uncharacterized protein</fullName>
    </submittedName>
</protein>